<dbReference type="InParanoid" id="F0XI12"/>
<dbReference type="PANTHER" id="PTHR43364">
    <property type="entry name" value="NADH-SPECIFIC METHYLGLYOXAL REDUCTASE-RELATED"/>
    <property type="match status" value="1"/>
</dbReference>
<name>F0XI12_GROCL</name>
<sequence>MSVFPTAPEPATELGRLRVLSSTSGLRVSPLALGAMSVGSAWSSVMGSMDKETSFQLLDAFVAAGGNFIDTANNYQNEESEQWLGEWMAARKNRESLVLATKFTSDYRSYAAGPGNVPNSQGNHRRSIRQSVKASLRKLDTDYIDILYLHWWDHTTSIPEIMDTLHALVLDGSVLYLGISDTPAWVVSAANTYAEAHGRTPFSIYQGRWNLIVRDLERDIVPMCRHFGMAIAPWDVLGGGKFQTRKALAERSARGEKLRSLTGGEQTADEAAISLALEKVAAEHGVESTTIALAYIRAKAPRVFPIVGGRKIEHLHDNIKALSIKLTDAQIALLEDVKPFAIGFPNDFIGADPFVTGKPNFRLERSAHMDFSDPLVRR</sequence>
<dbReference type="FunCoup" id="F0XI12">
    <property type="interactions" value="45"/>
</dbReference>
<comment type="similarity">
    <text evidence="2">Belongs to the aldo/keto reductase family. Aldo/keto reductase 2 subfamily.</text>
</comment>
<dbReference type="PANTHER" id="PTHR43364:SF2">
    <property type="entry name" value="ARYL-ALCOHOL DEHYDROGENASE AAD10-RELATED"/>
    <property type="match status" value="1"/>
</dbReference>
<dbReference type="AlphaFoldDB" id="F0XI12"/>
<dbReference type="HOGENOM" id="CLU_023205_2_2_1"/>
<dbReference type="EMBL" id="GL629769">
    <property type="protein sequence ID" value="EFX02619.1"/>
    <property type="molecule type" value="Genomic_DNA"/>
</dbReference>
<proteinExistence type="inferred from homology"/>
<dbReference type="GO" id="GO:0016491">
    <property type="term" value="F:oxidoreductase activity"/>
    <property type="evidence" value="ECO:0007669"/>
    <property type="project" value="UniProtKB-KW"/>
</dbReference>
<reference evidence="4 5" key="1">
    <citation type="journal article" date="2011" name="Proc. Natl. Acad. Sci. U.S.A.">
        <title>Genome and transcriptome analyses of the mountain pine beetle-fungal symbiont Grosmannia clavigera, a lodgepole pine pathogen.</title>
        <authorList>
            <person name="DiGuistini S."/>
            <person name="Wang Y."/>
            <person name="Liao N.Y."/>
            <person name="Taylor G."/>
            <person name="Tanguay P."/>
            <person name="Feau N."/>
            <person name="Henrissat B."/>
            <person name="Chan S.K."/>
            <person name="Hesse-Orce U."/>
            <person name="Alamouti S.M."/>
            <person name="Tsui C.K.M."/>
            <person name="Docking R.T."/>
            <person name="Levasseur A."/>
            <person name="Haridas S."/>
            <person name="Robertson G."/>
            <person name="Birol I."/>
            <person name="Holt R.A."/>
            <person name="Marra M.A."/>
            <person name="Hamelin R.C."/>
            <person name="Hirst M."/>
            <person name="Jones S.J.M."/>
            <person name="Bohlmann J."/>
            <person name="Breuil C."/>
        </authorList>
    </citation>
    <scope>NUCLEOTIDE SEQUENCE [LARGE SCALE GENOMIC DNA]</scope>
    <source>
        <strain evidence="5">kw1407 / UAMH 11150</strain>
    </source>
</reference>
<dbReference type="Pfam" id="PF00248">
    <property type="entry name" value="Aldo_ket_red"/>
    <property type="match status" value="1"/>
</dbReference>
<evidence type="ECO:0000256" key="1">
    <source>
        <dbReference type="ARBA" id="ARBA00023002"/>
    </source>
</evidence>
<dbReference type="RefSeq" id="XP_014172101.1">
    <property type="nucleotide sequence ID" value="XM_014316626.1"/>
</dbReference>
<keyword evidence="1" id="KW-0560">Oxidoreductase</keyword>
<protein>
    <submittedName>
        <fullName evidence="4">Aryl-alcohol dehydrogenase</fullName>
    </submittedName>
</protein>
<dbReference type="GeneID" id="25975549"/>
<evidence type="ECO:0000256" key="2">
    <source>
        <dbReference type="ARBA" id="ARBA00038157"/>
    </source>
</evidence>
<evidence type="ECO:0000313" key="5">
    <source>
        <dbReference type="Proteomes" id="UP000007796"/>
    </source>
</evidence>
<dbReference type="Gene3D" id="3.20.20.100">
    <property type="entry name" value="NADP-dependent oxidoreductase domain"/>
    <property type="match status" value="1"/>
</dbReference>
<gene>
    <name evidence="4" type="ORF">CMQ_2548</name>
</gene>
<evidence type="ECO:0000313" key="4">
    <source>
        <dbReference type="EMBL" id="EFX02619.1"/>
    </source>
</evidence>
<evidence type="ECO:0000259" key="3">
    <source>
        <dbReference type="Pfam" id="PF00248"/>
    </source>
</evidence>
<dbReference type="STRING" id="655863.F0XI12"/>
<dbReference type="OrthoDB" id="48988at2759"/>
<feature type="domain" description="NADP-dependent oxidoreductase" evidence="3">
    <location>
        <begin position="30"/>
        <end position="337"/>
    </location>
</feature>
<keyword evidence="5" id="KW-1185">Reference proteome</keyword>
<dbReference type="InterPro" id="IPR036812">
    <property type="entry name" value="NAD(P)_OxRdtase_dom_sf"/>
</dbReference>
<dbReference type="eggNOG" id="KOG1575">
    <property type="taxonomic scope" value="Eukaryota"/>
</dbReference>
<dbReference type="InterPro" id="IPR050523">
    <property type="entry name" value="AKR_Detox_Biosynth"/>
</dbReference>
<dbReference type="InterPro" id="IPR023210">
    <property type="entry name" value="NADP_OxRdtase_dom"/>
</dbReference>
<accession>F0XI12</accession>
<dbReference type="Proteomes" id="UP000007796">
    <property type="component" value="Unassembled WGS sequence"/>
</dbReference>
<dbReference type="SUPFAM" id="SSF51430">
    <property type="entry name" value="NAD(P)-linked oxidoreductase"/>
    <property type="match status" value="1"/>
</dbReference>
<organism evidence="5">
    <name type="scientific">Grosmannia clavigera (strain kw1407 / UAMH 11150)</name>
    <name type="common">Blue stain fungus</name>
    <name type="synonym">Graphiocladiella clavigera</name>
    <dbReference type="NCBI Taxonomy" id="655863"/>
    <lineage>
        <taxon>Eukaryota</taxon>
        <taxon>Fungi</taxon>
        <taxon>Dikarya</taxon>
        <taxon>Ascomycota</taxon>
        <taxon>Pezizomycotina</taxon>
        <taxon>Sordariomycetes</taxon>
        <taxon>Sordariomycetidae</taxon>
        <taxon>Ophiostomatales</taxon>
        <taxon>Ophiostomataceae</taxon>
        <taxon>Leptographium</taxon>
    </lineage>
</organism>